<dbReference type="VEuPathDB" id="FungiDB:DEHA2G16104g"/>
<evidence type="ECO:0000313" key="3">
    <source>
        <dbReference type="Proteomes" id="UP000000599"/>
    </source>
</evidence>
<proteinExistence type="predicted"/>
<gene>
    <name evidence="2" type="ordered locus">DEHA2G16104g</name>
</gene>
<dbReference type="Proteomes" id="UP000000599">
    <property type="component" value="Chromosome G"/>
</dbReference>
<evidence type="ECO:0000256" key="1">
    <source>
        <dbReference type="SAM" id="MobiDB-lite"/>
    </source>
</evidence>
<sequence length="95" mass="10874">MAEKAKRIPSDLDSPKPEEDVEKQQETILLELKMILETVKDIDRNIIRSIELLSEPTSTNLHKNGNKAQIDLNHSDLIKRNIEAISDILRMLDSL</sequence>
<dbReference type="OrthoDB" id="4025969at2759"/>
<evidence type="ECO:0000313" key="2">
    <source>
        <dbReference type="EMBL" id="CAG90741.2"/>
    </source>
</evidence>
<name>Q6BHS6_DEBHA</name>
<dbReference type="AlphaFoldDB" id="Q6BHS6"/>
<keyword evidence="3" id="KW-1185">Reference proteome</keyword>
<dbReference type="GeneID" id="2905169"/>
<dbReference type="HOGENOM" id="CLU_2372764_0_0_1"/>
<organism evidence="2 3">
    <name type="scientific">Debaryomyces hansenii (strain ATCC 36239 / CBS 767 / BCRC 21394 / JCM 1990 / NBRC 0083 / IGC 2968)</name>
    <name type="common">Yeast</name>
    <name type="synonym">Torulaspora hansenii</name>
    <dbReference type="NCBI Taxonomy" id="284592"/>
    <lineage>
        <taxon>Eukaryota</taxon>
        <taxon>Fungi</taxon>
        <taxon>Dikarya</taxon>
        <taxon>Ascomycota</taxon>
        <taxon>Saccharomycotina</taxon>
        <taxon>Pichiomycetes</taxon>
        <taxon>Debaryomycetaceae</taxon>
        <taxon>Debaryomyces</taxon>
    </lineage>
</organism>
<dbReference type="EMBL" id="CR382139">
    <property type="protein sequence ID" value="CAG90741.2"/>
    <property type="molecule type" value="Genomic_DNA"/>
</dbReference>
<dbReference type="RefSeq" id="XP_462245.2">
    <property type="nucleotide sequence ID" value="XM_462245.1"/>
</dbReference>
<feature type="region of interest" description="Disordered" evidence="1">
    <location>
        <begin position="1"/>
        <end position="23"/>
    </location>
</feature>
<protein>
    <submittedName>
        <fullName evidence="2">DEHA2G16104p</fullName>
    </submittedName>
</protein>
<dbReference type="KEGG" id="dha:DEHA2G16104g"/>
<accession>Q6BHS6</accession>
<reference evidence="2 3" key="1">
    <citation type="journal article" date="2004" name="Nature">
        <title>Genome evolution in yeasts.</title>
        <authorList>
            <consortium name="Genolevures"/>
            <person name="Dujon B."/>
            <person name="Sherman D."/>
            <person name="Fischer G."/>
            <person name="Durrens P."/>
            <person name="Casaregola S."/>
            <person name="Lafontaine I."/>
            <person name="de Montigny J."/>
            <person name="Marck C."/>
            <person name="Neuveglise C."/>
            <person name="Talla E."/>
            <person name="Goffard N."/>
            <person name="Frangeul L."/>
            <person name="Aigle M."/>
            <person name="Anthouard V."/>
            <person name="Babour A."/>
            <person name="Barbe V."/>
            <person name="Barnay S."/>
            <person name="Blanchin S."/>
            <person name="Beckerich J.M."/>
            <person name="Beyne E."/>
            <person name="Bleykasten C."/>
            <person name="Boisrame A."/>
            <person name="Boyer J."/>
            <person name="Cattolico L."/>
            <person name="Confanioleri F."/>
            <person name="de Daruvar A."/>
            <person name="Despons L."/>
            <person name="Fabre E."/>
            <person name="Fairhead C."/>
            <person name="Ferry-Dumazet H."/>
            <person name="Groppi A."/>
            <person name="Hantraye F."/>
            <person name="Hennequin C."/>
            <person name="Jauniaux N."/>
            <person name="Joyet P."/>
            <person name="Kachouri R."/>
            <person name="Kerrest A."/>
            <person name="Koszul R."/>
            <person name="Lemaire M."/>
            <person name="Lesur I."/>
            <person name="Ma L."/>
            <person name="Muller H."/>
            <person name="Nicaud J.M."/>
            <person name="Nikolski M."/>
            <person name="Oztas S."/>
            <person name="Ozier-Kalogeropoulos O."/>
            <person name="Pellenz S."/>
            <person name="Potier S."/>
            <person name="Richard G.F."/>
            <person name="Straub M.L."/>
            <person name="Suleau A."/>
            <person name="Swennene D."/>
            <person name="Tekaia F."/>
            <person name="Wesolowski-Louvel M."/>
            <person name="Westhof E."/>
            <person name="Wirth B."/>
            <person name="Zeniou-Meyer M."/>
            <person name="Zivanovic I."/>
            <person name="Bolotin-Fukuhara M."/>
            <person name="Thierry A."/>
            <person name="Bouchier C."/>
            <person name="Caudron B."/>
            <person name="Scarpelli C."/>
            <person name="Gaillardin C."/>
            <person name="Weissenbach J."/>
            <person name="Wincker P."/>
            <person name="Souciet J.L."/>
        </authorList>
    </citation>
    <scope>NUCLEOTIDE SEQUENCE [LARGE SCALE GENOMIC DNA]</scope>
    <source>
        <strain evidence="3">ATCC 36239 / CBS 767 / BCRC 21394 / JCM 1990 / NBRC 0083 / IGC 2968</strain>
    </source>
</reference>
<dbReference type="InParanoid" id="Q6BHS6"/>